<comment type="caution">
    <text evidence="1">The sequence shown here is derived from an EMBL/GenBank/DDBJ whole genome shotgun (WGS) entry which is preliminary data.</text>
</comment>
<evidence type="ECO:0000313" key="2">
    <source>
        <dbReference type="Proteomes" id="UP000237271"/>
    </source>
</evidence>
<evidence type="ECO:0000313" key="1">
    <source>
        <dbReference type="EMBL" id="POM70669.1"/>
    </source>
</evidence>
<accession>A0A2P4XYV3</accession>
<reference evidence="1 2" key="1">
    <citation type="journal article" date="2017" name="Genome Biol. Evol.">
        <title>Phytophthora megakarya and P. palmivora, closely related causal agents of cacao black pod rot, underwent increases in genome sizes and gene numbers by different mechanisms.</title>
        <authorList>
            <person name="Ali S.S."/>
            <person name="Shao J."/>
            <person name="Lary D.J."/>
            <person name="Kronmiller B."/>
            <person name="Shen D."/>
            <person name="Strem M.D."/>
            <person name="Amoako-Attah I."/>
            <person name="Akrofi A.Y."/>
            <person name="Begoude B.A."/>
            <person name="Ten Hoopen G.M."/>
            <person name="Coulibaly K."/>
            <person name="Kebe B.I."/>
            <person name="Melnick R.L."/>
            <person name="Guiltinan M.J."/>
            <person name="Tyler B.M."/>
            <person name="Meinhardt L.W."/>
            <person name="Bailey B.A."/>
        </authorList>
    </citation>
    <scope>NUCLEOTIDE SEQUENCE [LARGE SCALE GENOMIC DNA]</scope>
    <source>
        <strain evidence="2">sbr112.9</strain>
    </source>
</reference>
<name>A0A2P4XYV3_9STRA</name>
<keyword evidence="2" id="KW-1185">Reference proteome</keyword>
<dbReference type="AlphaFoldDB" id="A0A2P4XYV3"/>
<dbReference type="Proteomes" id="UP000237271">
    <property type="component" value="Unassembled WGS sequence"/>
</dbReference>
<gene>
    <name evidence="1" type="ORF">PHPALM_12858</name>
</gene>
<organism evidence="1 2">
    <name type="scientific">Phytophthora palmivora</name>
    <dbReference type="NCBI Taxonomy" id="4796"/>
    <lineage>
        <taxon>Eukaryota</taxon>
        <taxon>Sar</taxon>
        <taxon>Stramenopiles</taxon>
        <taxon>Oomycota</taxon>
        <taxon>Peronosporomycetes</taxon>
        <taxon>Peronosporales</taxon>
        <taxon>Peronosporaceae</taxon>
        <taxon>Phytophthora</taxon>
    </lineage>
</organism>
<dbReference type="OrthoDB" id="145006at2759"/>
<protein>
    <submittedName>
        <fullName evidence="1">Uncharacterized protein</fullName>
    </submittedName>
</protein>
<dbReference type="EMBL" id="NCKW01006855">
    <property type="protein sequence ID" value="POM70669.1"/>
    <property type="molecule type" value="Genomic_DNA"/>
</dbReference>
<proteinExistence type="predicted"/>
<sequence>MIPSESGTGGSGSEDELRQIYVATFAGNDSQEYSRSQHLEDGSPKLARCIHCGSSKHDDLGWSKKLTCQKCTRKEHLSDHCLFVCRACREIHKAGKFPMEGFYDLIHQWYVPVKHAGMLPVDAEKMLNKNARHVGIWYEPSVLNFAYMHSLR</sequence>